<dbReference type="GO" id="GO:0005876">
    <property type="term" value="C:spindle microtubule"/>
    <property type="evidence" value="ECO:0007669"/>
    <property type="project" value="TreeGrafter"/>
</dbReference>
<feature type="coiled-coil region" evidence="11">
    <location>
        <begin position="762"/>
        <end position="789"/>
    </location>
</feature>
<evidence type="ECO:0000259" key="13">
    <source>
        <dbReference type="PROSITE" id="PS50067"/>
    </source>
</evidence>
<evidence type="ECO:0000256" key="3">
    <source>
        <dbReference type="ARBA" id="ARBA00022553"/>
    </source>
</evidence>
<dbReference type="STRING" id="109280.ENSHCOP00000015032"/>
<reference evidence="14" key="2">
    <citation type="submission" date="2025-09" db="UniProtKB">
        <authorList>
            <consortium name="Ensembl"/>
        </authorList>
    </citation>
    <scope>IDENTIFICATION</scope>
</reference>
<comment type="subcellular location">
    <subcellularLocation>
        <location evidence="1">Cytoplasm</location>
        <location evidence="1">Cytoskeleton</location>
        <location evidence="1">Spindle</location>
    </subcellularLocation>
</comment>
<feature type="region of interest" description="Disordered" evidence="12">
    <location>
        <begin position="924"/>
        <end position="1049"/>
    </location>
</feature>
<dbReference type="InterPro" id="IPR001752">
    <property type="entry name" value="Kinesin_motor_dom"/>
</dbReference>
<evidence type="ECO:0000256" key="2">
    <source>
        <dbReference type="ARBA" id="ARBA00022490"/>
    </source>
</evidence>
<accession>A0A3Q2YNS3</accession>
<dbReference type="SMART" id="SM00129">
    <property type="entry name" value="KISc"/>
    <property type="match status" value="1"/>
</dbReference>
<evidence type="ECO:0000313" key="15">
    <source>
        <dbReference type="Proteomes" id="UP000264820"/>
    </source>
</evidence>
<keyword evidence="4" id="KW-0493">Microtubule</keyword>
<evidence type="ECO:0000256" key="1">
    <source>
        <dbReference type="ARBA" id="ARBA00004186"/>
    </source>
</evidence>
<dbReference type="Proteomes" id="UP000264820">
    <property type="component" value="Unplaced"/>
</dbReference>
<feature type="domain" description="Kinesin motor" evidence="13">
    <location>
        <begin position="22"/>
        <end position="428"/>
    </location>
</feature>
<keyword evidence="7 11" id="KW-0175">Coiled coil</keyword>
<keyword evidence="15" id="KW-1185">Reference proteome</keyword>
<evidence type="ECO:0000256" key="8">
    <source>
        <dbReference type="ARBA" id="ARBA00023175"/>
    </source>
</evidence>
<dbReference type="InterPro" id="IPR036961">
    <property type="entry name" value="Kinesin_motor_dom_sf"/>
</dbReference>
<keyword evidence="6 10" id="KW-0067">ATP-binding</keyword>
<reference evidence="14" key="1">
    <citation type="submission" date="2025-08" db="UniProtKB">
        <authorList>
            <consortium name="Ensembl"/>
        </authorList>
    </citation>
    <scope>IDENTIFICATION</scope>
</reference>
<dbReference type="GO" id="GO:0008574">
    <property type="term" value="F:plus-end-directed microtubule motor activity"/>
    <property type="evidence" value="ECO:0007669"/>
    <property type="project" value="TreeGrafter"/>
</dbReference>
<dbReference type="PANTHER" id="PTHR47970">
    <property type="entry name" value="KINESIN-LIKE PROTEIN KIF11"/>
    <property type="match status" value="1"/>
</dbReference>
<dbReference type="InterPro" id="IPR019821">
    <property type="entry name" value="Kinesin_motor_CS"/>
</dbReference>
<keyword evidence="5 10" id="KW-0547">Nucleotide-binding</keyword>
<dbReference type="GO" id="GO:0005524">
    <property type="term" value="F:ATP binding"/>
    <property type="evidence" value="ECO:0007669"/>
    <property type="project" value="UniProtKB-UniRule"/>
</dbReference>
<evidence type="ECO:0000313" key="14">
    <source>
        <dbReference type="Ensembl" id="ENSHCOP00000015032.1"/>
    </source>
</evidence>
<evidence type="ECO:0000256" key="12">
    <source>
        <dbReference type="SAM" id="MobiDB-lite"/>
    </source>
</evidence>
<organism evidence="14 15">
    <name type="scientific">Hippocampus comes</name>
    <name type="common">Tiger tail seahorse</name>
    <dbReference type="NCBI Taxonomy" id="109280"/>
    <lineage>
        <taxon>Eukaryota</taxon>
        <taxon>Metazoa</taxon>
        <taxon>Chordata</taxon>
        <taxon>Craniata</taxon>
        <taxon>Vertebrata</taxon>
        <taxon>Euteleostomi</taxon>
        <taxon>Actinopterygii</taxon>
        <taxon>Neopterygii</taxon>
        <taxon>Teleostei</taxon>
        <taxon>Neoteleostei</taxon>
        <taxon>Acanthomorphata</taxon>
        <taxon>Syngnathiaria</taxon>
        <taxon>Syngnathiformes</taxon>
        <taxon>Syngnathoidei</taxon>
        <taxon>Syngnathidae</taxon>
        <taxon>Hippocampus</taxon>
    </lineage>
</organism>
<dbReference type="GO" id="GO:0008017">
    <property type="term" value="F:microtubule binding"/>
    <property type="evidence" value="ECO:0007669"/>
    <property type="project" value="InterPro"/>
</dbReference>
<evidence type="ECO:0000256" key="11">
    <source>
        <dbReference type="SAM" id="Coils"/>
    </source>
</evidence>
<feature type="region of interest" description="Disordered" evidence="12">
    <location>
        <begin position="543"/>
        <end position="562"/>
    </location>
</feature>
<dbReference type="AlphaFoldDB" id="A0A3Q2YNS3"/>
<keyword evidence="9" id="KW-0206">Cytoskeleton</keyword>
<evidence type="ECO:0000256" key="4">
    <source>
        <dbReference type="ARBA" id="ARBA00022701"/>
    </source>
</evidence>
<evidence type="ECO:0000256" key="9">
    <source>
        <dbReference type="ARBA" id="ARBA00023212"/>
    </source>
</evidence>
<dbReference type="PANTHER" id="PTHR47970:SF29">
    <property type="entry name" value="KINESIN FAMILY MEMBER 20B"/>
    <property type="match status" value="1"/>
</dbReference>
<dbReference type="Ensembl" id="ENSHCOT00000022827.1">
    <property type="protein sequence ID" value="ENSHCOP00000015032.1"/>
    <property type="gene ID" value="ENSHCOG00000018659.1"/>
</dbReference>
<feature type="region of interest" description="Disordered" evidence="12">
    <location>
        <begin position="666"/>
        <end position="687"/>
    </location>
</feature>
<dbReference type="PROSITE" id="PS50067">
    <property type="entry name" value="KINESIN_MOTOR_2"/>
    <property type="match status" value="1"/>
</dbReference>
<dbReference type="InterPro" id="IPR027417">
    <property type="entry name" value="P-loop_NTPase"/>
</dbReference>
<comment type="similarity">
    <text evidence="10">Belongs to the TRAFAC class myosin-kinesin ATPase superfamily. Kinesin family.</text>
</comment>
<feature type="binding site" evidence="10">
    <location>
        <begin position="122"/>
        <end position="129"/>
    </location>
    <ligand>
        <name>ATP</name>
        <dbReference type="ChEBI" id="CHEBI:30616"/>
    </ligand>
</feature>
<name>A0A3Q2YNS3_HIPCM</name>
<proteinExistence type="inferred from homology"/>
<dbReference type="GO" id="GO:0007018">
    <property type="term" value="P:microtubule-based movement"/>
    <property type="evidence" value="ECO:0007669"/>
    <property type="project" value="InterPro"/>
</dbReference>
<dbReference type="Pfam" id="PF00225">
    <property type="entry name" value="Kinesin"/>
    <property type="match status" value="1"/>
</dbReference>
<keyword evidence="8 10" id="KW-0505">Motor protein</keyword>
<dbReference type="GO" id="GO:0090307">
    <property type="term" value="P:mitotic spindle assembly"/>
    <property type="evidence" value="ECO:0007669"/>
    <property type="project" value="TreeGrafter"/>
</dbReference>
<keyword evidence="3" id="KW-0597">Phosphoprotein</keyword>
<evidence type="ECO:0000256" key="10">
    <source>
        <dbReference type="PROSITE-ProRule" id="PRU00283"/>
    </source>
</evidence>
<feature type="coiled-coil region" evidence="11">
    <location>
        <begin position="851"/>
        <end position="885"/>
    </location>
</feature>
<dbReference type="GO" id="GO:0005634">
    <property type="term" value="C:nucleus"/>
    <property type="evidence" value="ECO:0007669"/>
    <property type="project" value="TreeGrafter"/>
</dbReference>
<dbReference type="Gene3D" id="3.40.850.10">
    <property type="entry name" value="Kinesin motor domain"/>
    <property type="match status" value="1"/>
</dbReference>
<evidence type="ECO:0000256" key="7">
    <source>
        <dbReference type="ARBA" id="ARBA00023054"/>
    </source>
</evidence>
<dbReference type="PROSITE" id="PS00411">
    <property type="entry name" value="KINESIN_MOTOR_1"/>
    <property type="match status" value="1"/>
</dbReference>
<dbReference type="InterPro" id="IPR047149">
    <property type="entry name" value="KIF11-like"/>
</dbReference>
<dbReference type="GO" id="GO:0051231">
    <property type="term" value="P:spindle elongation"/>
    <property type="evidence" value="ECO:0007669"/>
    <property type="project" value="TreeGrafter"/>
</dbReference>
<sequence length="1147" mass="129865">MSVAVRTWCGTVQPSSSEDREHVKVYLRVRPFTATEAQNGESQDCVSVEPPDTVLLRPPSAPPTARLSSDKWDKSFLHTGQRFRFSQVYGPDATQRELFQGTAKDLVQDVLHGGNSLLFTYGVTNAGKTFTFLGPDGDAGILPRSLDAIFSSMEGKVSTGPSIKPQRCREFVSLSEEQRAEEAAFKDNLLRHLKEVTPWPASCHDHVDHLSLQVEADSKFSIWVSFCEIYKENIHDLLEAAPGGAARRTPLRLSQDVKGNTFVKDLRWVQVDSAHEAYQVMKLGKKNQSFSSTGINQLSSRSHSIFSIRILRMKDDQSARVVAVSELCLCDLAGSERCAKTQNWGERLKEAGNINTSLLILGKCISALRHNQHAKSHVPFRESKLTHYLQSFFCGRGKVCMMVNVNQCASTYDETLQVLKFSALAQKVRTLRAAMFFFFAWRETGWAAPSSKDVEVKAVLLFALRRERLARETQLLEERAEKRLEIFKMMTNKMAACREAEDHEVRCRGELQISLYCLHKSLKWNREAADEYWPNKAEINPTTTQRDYLGGSSIPQNKSTDHKNLGNVQACLNFAVHHQADGPNADELESKLQEQEAQMAALQKKLQEAQARRDEDDVQALHECRRREAERRRELLAAAHEAIQQKDAELEKRSLEIAKLKELAKQDSDKVQSLSANLQRKEEDSSDLREKLADYKKQIQQVHKDISSMKEEERLLRQKLSDVERLKKQLQSDLTNRDRTIQQLKAVGSESLTTPWLHDTAKQRLVDDMRSALAEQEETQEQMERMLDDKLHLIQELNNGKTYGQSGTISSTARLTEPFSVDGYLLQSLIHTSEIPRLLKSPSYEKHLTERQKWQEEKMALIGQIKEAEDKRNQEMKKFAEDRERYLARQAELAAAWRRRKVTQCVKYPGHLVRLWITRRPRIASQGSSGCPSVLESSEISTENGRASRFPQPEMEISFSPLQPDRMALRRRGDPSAVTVKITRSNRKRKSADMDKVGKRPSDRDRGATYNQDEVEAENRRNAKVTPTLSEHQEESRSLAPSGSRMARTRKDATLQKIGDFLQSSPTLIGSKAKKMMGLVSASSSSSSIGLRSKKSKRKLFSADISSPMAVPAHPVPAQAFHSTRAAFINTLRARHRMLRSTACGLG</sequence>
<feature type="compositionally biased region" description="Basic and acidic residues" evidence="12">
    <location>
        <begin position="991"/>
        <end position="1007"/>
    </location>
</feature>
<dbReference type="PRINTS" id="PR00380">
    <property type="entry name" value="KINESINHEAVY"/>
</dbReference>
<dbReference type="GO" id="GO:0072686">
    <property type="term" value="C:mitotic spindle"/>
    <property type="evidence" value="ECO:0007669"/>
    <property type="project" value="TreeGrafter"/>
</dbReference>
<protein>
    <submittedName>
        <fullName evidence="14">Kinesin family member 20Ba</fullName>
    </submittedName>
</protein>
<keyword evidence="2" id="KW-0963">Cytoplasm</keyword>
<feature type="compositionally biased region" description="Polar residues" evidence="12">
    <location>
        <begin position="925"/>
        <end position="945"/>
    </location>
</feature>
<evidence type="ECO:0000256" key="5">
    <source>
        <dbReference type="ARBA" id="ARBA00022741"/>
    </source>
</evidence>
<dbReference type="GeneTree" id="ENSGT00940000155989"/>
<dbReference type="SUPFAM" id="SSF52540">
    <property type="entry name" value="P-loop containing nucleoside triphosphate hydrolases"/>
    <property type="match status" value="1"/>
</dbReference>
<evidence type="ECO:0000256" key="6">
    <source>
        <dbReference type="ARBA" id="ARBA00022840"/>
    </source>
</evidence>